<keyword evidence="3" id="KW-1185">Reference proteome</keyword>
<reference evidence="3" key="1">
    <citation type="journal article" date="2019" name="Int. J. Syst. Evol. Microbiol.">
        <title>The Global Catalogue of Microorganisms (GCM) 10K type strain sequencing project: providing services to taxonomists for standard genome sequencing and annotation.</title>
        <authorList>
            <consortium name="The Broad Institute Genomics Platform"/>
            <consortium name="The Broad Institute Genome Sequencing Center for Infectious Disease"/>
            <person name="Wu L."/>
            <person name="Ma J."/>
        </authorList>
    </citation>
    <scope>NUCLEOTIDE SEQUENCE [LARGE SCALE GENOMIC DNA]</scope>
    <source>
        <strain evidence="3">JCM 17217</strain>
    </source>
</reference>
<evidence type="ECO:0000256" key="1">
    <source>
        <dbReference type="SAM" id="MobiDB-lite"/>
    </source>
</evidence>
<sequence length="228" mass="24090">MDAHEDKQYAMTTVLVQFIADNTAAIGASEMAATEAADIAPAYQLLTAAVGAAPLSTTATTQQAGTARTELLATLPALLGPLRAIATKTRDTALLSRATLGSAQLRKMKPEELRDVAAALFADADGHAKALAPYALTKPVLDQLRARQTAFAATVRTTSVLIDQRSQGNQSTSDLLRALMQQVYELDKPMEVFRVLNPTLHSAYKRARRVGSTGGKGGSDLAKSPKAV</sequence>
<dbReference type="EMBL" id="BAABDI010000038">
    <property type="protein sequence ID" value="GAA3989956.1"/>
    <property type="molecule type" value="Genomic_DNA"/>
</dbReference>
<feature type="region of interest" description="Disordered" evidence="1">
    <location>
        <begin position="208"/>
        <end position="228"/>
    </location>
</feature>
<organism evidence="2 3">
    <name type="scientific">Hymenobacter antarcticus</name>
    <dbReference type="NCBI Taxonomy" id="486270"/>
    <lineage>
        <taxon>Bacteria</taxon>
        <taxon>Pseudomonadati</taxon>
        <taxon>Bacteroidota</taxon>
        <taxon>Cytophagia</taxon>
        <taxon>Cytophagales</taxon>
        <taxon>Hymenobacteraceae</taxon>
        <taxon>Hymenobacter</taxon>
    </lineage>
</organism>
<gene>
    <name evidence="2" type="ORF">GCM10022407_38080</name>
</gene>
<dbReference type="Proteomes" id="UP001501556">
    <property type="component" value="Unassembled WGS sequence"/>
</dbReference>
<dbReference type="RefSeq" id="WP_345127033.1">
    <property type="nucleotide sequence ID" value="NZ_BAABDI010000038.1"/>
</dbReference>
<evidence type="ECO:0000313" key="2">
    <source>
        <dbReference type="EMBL" id="GAA3989956.1"/>
    </source>
</evidence>
<name>A0ABP7QYM0_9BACT</name>
<evidence type="ECO:0000313" key="3">
    <source>
        <dbReference type="Proteomes" id="UP001501556"/>
    </source>
</evidence>
<accession>A0ABP7QYM0</accession>
<proteinExistence type="predicted"/>
<protein>
    <submittedName>
        <fullName evidence="2">Uncharacterized protein</fullName>
    </submittedName>
</protein>
<comment type="caution">
    <text evidence="2">The sequence shown here is derived from an EMBL/GenBank/DDBJ whole genome shotgun (WGS) entry which is preliminary data.</text>
</comment>